<evidence type="ECO:0000256" key="2">
    <source>
        <dbReference type="PROSITE-ProRule" id="PRU00703"/>
    </source>
</evidence>
<keyword evidence="1 2" id="KW-0129">CBS domain</keyword>
<feature type="domain" description="CBS" evidence="3">
    <location>
        <begin position="77"/>
        <end position="134"/>
    </location>
</feature>
<reference evidence="5" key="1">
    <citation type="journal article" date="2019" name="Int. J. Syst. Evol. Microbiol.">
        <title>The Global Catalogue of Microorganisms (GCM) 10K type strain sequencing project: providing services to taxonomists for standard genome sequencing and annotation.</title>
        <authorList>
            <consortium name="The Broad Institute Genomics Platform"/>
            <consortium name="The Broad Institute Genome Sequencing Center for Infectious Disease"/>
            <person name="Wu L."/>
            <person name="Ma J."/>
        </authorList>
    </citation>
    <scope>NUCLEOTIDE SEQUENCE [LARGE SCALE GENOMIC DNA]</scope>
    <source>
        <strain evidence="5">DT28</strain>
    </source>
</reference>
<evidence type="ECO:0000259" key="3">
    <source>
        <dbReference type="PROSITE" id="PS51371"/>
    </source>
</evidence>
<evidence type="ECO:0000256" key="1">
    <source>
        <dbReference type="ARBA" id="ARBA00023122"/>
    </source>
</evidence>
<dbReference type="PROSITE" id="PS51371">
    <property type="entry name" value="CBS"/>
    <property type="match status" value="2"/>
</dbReference>
<dbReference type="SMART" id="SM00116">
    <property type="entry name" value="CBS"/>
    <property type="match status" value="2"/>
</dbReference>
<evidence type="ECO:0000313" key="5">
    <source>
        <dbReference type="Proteomes" id="UP001595962"/>
    </source>
</evidence>
<dbReference type="Gene3D" id="3.10.580.10">
    <property type="entry name" value="CBS-domain"/>
    <property type="match status" value="1"/>
</dbReference>
<dbReference type="PANTHER" id="PTHR43080:SF2">
    <property type="entry name" value="CBS DOMAIN-CONTAINING PROTEIN"/>
    <property type="match status" value="1"/>
</dbReference>
<comment type="caution">
    <text evidence="4">The sequence shown here is derived from an EMBL/GenBank/DDBJ whole genome shotgun (WGS) entry which is preliminary data.</text>
</comment>
<organism evidence="4 5">
    <name type="scientific">Rheinheimera marina</name>
    <dbReference type="NCBI Taxonomy" id="1774958"/>
    <lineage>
        <taxon>Bacteria</taxon>
        <taxon>Pseudomonadati</taxon>
        <taxon>Pseudomonadota</taxon>
        <taxon>Gammaproteobacteria</taxon>
        <taxon>Chromatiales</taxon>
        <taxon>Chromatiaceae</taxon>
        <taxon>Rheinheimera</taxon>
    </lineage>
</organism>
<proteinExistence type="predicted"/>
<dbReference type="RefSeq" id="WP_377335617.1">
    <property type="nucleotide sequence ID" value="NZ_JBHSGB010000015.1"/>
</dbReference>
<dbReference type="InterPro" id="IPR000644">
    <property type="entry name" value="CBS_dom"/>
</dbReference>
<dbReference type="InterPro" id="IPR046342">
    <property type="entry name" value="CBS_dom_sf"/>
</dbReference>
<gene>
    <name evidence="4" type="ORF">ACFO3I_15875</name>
</gene>
<feature type="domain" description="CBS" evidence="3">
    <location>
        <begin position="10"/>
        <end position="70"/>
    </location>
</feature>
<dbReference type="Proteomes" id="UP001595962">
    <property type="component" value="Unassembled WGS sequence"/>
</dbReference>
<dbReference type="CDD" id="cd04629">
    <property type="entry name" value="CBS_pair_bac"/>
    <property type="match status" value="1"/>
</dbReference>
<dbReference type="SUPFAM" id="SSF54631">
    <property type="entry name" value="CBS-domain pair"/>
    <property type="match status" value="1"/>
</dbReference>
<dbReference type="InterPro" id="IPR044729">
    <property type="entry name" value="CBS_bac"/>
</dbReference>
<dbReference type="PANTHER" id="PTHR43080">
    <property type="entry name" value="CBS DOMAIN-CONTAINING PROTEIN CBSX3, MITOCHONDRIAL"/>
    <property type="match status" value="1"/>
</dbReference>
<name>A0ABV9JQN3_9GAMM</name>
<evidence type="ECO:0000313" key="4">
    <source>
        <dbReference type="EMBL" id="MFC4656497.1"/>
    </source>
</evidence>
<protein>
    <submittedName>
        <fullName evidence="4">CBS domain-containing protein</fullName>
    </submittedName>
</protein>
<keyword evidence="5" id="KW-1185">Reference proteome</keyword>
<dbReference type="EMBL" id="JBHSGB010000015">
    <property type="protein sequence ID" value="MFC4656497.1"/>
    <property type="molecule type" value="Genomic_DNA"/>
</dbReference>
<accession>A0ABV9JQN3</accession>
<dbReference type="InterPro" id="IPR051257">
    <property type="entry name" value="Diverse_CBS-Domain"/>
</dbReference>
<sequence>MDLLKVADHMNRHPATFNREMSVEEAVNKLIIAEQLGGPVVDAQKKVIGFISEQDCLARMLSDTYHLAQSATVGDVMRADVLTVKSYDGIVDLAQTMLQAKPKIYPVVDDNGLLLGVISRSDVLRAIDLELHAHYKAVS</sequence>
<dbReference type="Pfam" id="PF00571">
    <property type="entry name" value="CBS"/>
    <property type="match status" value="2"/>
</dbReference>